<comment type="caution">
    <text evidence="1">The sequence shown here is derived from an EMBL/GenBank/DDBJ whole genome shotgun (WGS) entry which is preliminary data.</text>
</comment>
<evidence type="ECO:0000313" key="1">
    <source>
        <dbReference type="EMBL" id="KPV45438.1"/>
    </source>
</evidence>
<sequence length="339" mass="36566">MSQVQVQTAPVITVTRGGIVESQHDAVISVVSAEGKQIAHYGDTELVTFARSSAKPIQAIPVVESGALDAFGFDEADLALFCASHSSELQHTDRVANVLKRIGLDESYLKCGGHIPHSMETYDRLILAGQKPTSLYSNCSGKHSGMLTYTRHTGTDPNTYHLPEHPLQQEIVKVLAELSEVPAEDIVIGTDGCGVPCFAIPVFNWALAMAKYSDPKNTSHGPAMTRIVKAMGAYPELVGGTDRFDTDLMRATSGRIVAKGGAEGFIIAIDTANHYAIAAKVKDGNARGIPSLVIKTLLELNALTQKERTLLGRYEEPVIMNTRQEIVGKISVDVELVRD</sequence>
<keyword evidence="2" id="KW-1185">Reference proteome</keyword>
<dbReference type="Pfam" id="PF06089">
    <property type="entry name" value="Asparaginase_II"/>
    <property type="match status" value="1"/>
</dbReference>
<dbReference type="PANTHER" id="PTHR42110">
    <property type="entry name" value="L-ASPARAGINASE, PUTATIVE (AFU_ORTHOLOGUE AFUA_3G11890)-RELATED"/>
    <property type="match status" value="1"/>
</dbReference>
<dbReference type="PANTHER" id="PTHR42110:SF1">
    <property type="entry name" value="L-ASPARAGINASE, PUTATIVE (AFU_ORTHOLOGUE AFUA_3G11890)-RELATED"/>
    <property type="match status" value="1"/>
</dbReference>
<accession>A0A0P9CJB8</accession>
<reference evidence="1 2" key="1">
    <citation type="submission" date="2015-09" db="EMBL/GenBank/DDBJ databases">
        <title>Draft genome sequence of Alicyclobacillus ferrooxydans DSM 22381.</title>
        <authorList>
            <person name="Hemp J."/>
        </authorList>
    </citation>
    <scope>NUCLEOTIDE SEQUENCE [LARGE SCALE GENOMIC DNA]</scope>
    <source>
        <strain evidence="1 2">TC-34</strain>
    </source>
</reference>
<dbReference type="AlphaFoldDB" id="A0A0P9CJB8"/>
<dbReference type="OrthoDB" id="9770793at2"/>
<gene>
    <name evidence="1" type="ORF">AN477_00185</name>
</gene>
<proteinExistence type="predicted"/>
<protein>
    <submittedName>
        <fullName evidence="1">Asparaginase</fullName>
    </submittedName>
</protein>
<evidence type="ECO:0000313" key="2">
    <source>
        <dbReference type="Proteomes" id="UP000050482"/>
    </source>
</evidence>
<name>A0A0P9CJB8_9BACL</name>
<dbReference type="RefSeq" id="WP_054967176.1">
    <property type="nucleotide sequence ID" value="NZ_LJCO01000008.1"/>
</dbReference>
<dbReference type="PATRIC" id="fig|471514.4.peg.1"/>
<dbReference type="EMBL" id="LJCO01000008">
    <property type="protein sequence ID" value="KPV45438.1"/>
    <property type="molecule type" value="Genomic_DNA"/>
</dbReference>
<dbReference type="Proteomes" id="UP000050482">
    <property type="component" value="Unassembled WGS sequence"/>
</dbReference>
<organism evidence="1 2">
    <name type="scientific">Alicyclobacillus ferrooxydans</name>
    <dbReference type="NCBI Taxonomy" id="471514"/>
    <lineage>
        <taxon>Bacteria</taxon>
        <taxon>Bacillati</taxon>
        <taxon>Bacillota</taxon>
        <taxon>Bacilli</taxon>
        <taxon>Bacillales</taxon>
        <taxon>Alicyclobacillaceae</taxon>
        <taxon>Alicyclobacillus</taxon>
    </lineage>
</organism>
<dbReference type="InterPro" id="IPR010349">
    <property type="entry name" value="Asparaginase_II"/>
</dbReference>